<dbReference type="EMBL" id="LJZO01000036">
    <property type="protein sequence ID" value="ROV92707.1"/>
    <property type="molecule type" value="Genomic_DNA"/>
</dbReference>
<keyword evidence="1" id="KW-0472">Membrane</keyword>
<name>A0A423VNV4_CYTCH</name>
<evidence type="ECO:0000313" key="3">
    <source>
        <dbReference type="Proteomes" id="UP000284375"/>
    </source>
</evidence>
<comment type="caution">
    <text evidence="2">The sequence shown here is derived from an EMBL/GenBank/DDBJ whole genome shotgun (WGS) entry which is preliminary data.</text>
</comment>
<sequence>MTPLDNAMKSKNMFLAFGGLITAVGVWTIWGGNMFPSEPDPTGDPETWTREEMRRWLAARNLYPQDSDTEEQLLERIKINLRVPRRTRPAENEPLLPV</sequence>
<dbReference type="Proteomes" id="UP000284375">
    <property type="component" value="Unassembled WGS sequence"/>
</dbReference>
<protein>
    <recommendedName>
        <fullName evidence="4">STE24 endopeptidase</fullName>
    </recommendedName>
</protein>
<accession>A0A423VNV4</accession>
<keyword evidence="1" id="KW-0812">Transmembrane</keyword>
<evidence type="ECO:0008006" key="4">
    <source>
        <dbReference type="Google" id="ProtNLM"/>
    </source>
</evidence>
<feature type="transmembrane region" description="Helical" evidence="1">
    <location>
        <begin position="12"/>
        <end position="30"/>
    </location>
</feature>
<organism evidence="2 3">
    <name type="scientific">Cytospora chrysosperma</name>
    <name type="common">Cytospora canker fungus</name>
    <name type="synonym">Sphaeria chrysosperma</name>
    <dbReference type="NCBI Taxonomy" id="252740"/>
    <lineage>
        <taxon>Eukaryota</taxon>
        <taxon>Fungi</taxon>
        <taxon>Dikarya</taxon>
        <taxon>Ascomycota</taxon>
        <taxon>Pezizomycotina</taxon>
        <taxon>Sordariomycetes</taxon>
        <taxon>Sordariomycetidae</taxon>
        <taxon>Diaporthales</taxon>
        <taxon>Cytosporaceae</taxon>
        <taxon>Cytospora</taxon>
    </lineage>
</organism>
<evidence type="ECO:0000313" key="2">
    <source>
        <dbReference type="EMBL" id="ROV92707.1"/>
    </source>
</evidence>
<dbReference type="OrthoDB" id="5341873at2759"/>
<reference evidence="2 3" key="1">
    <citation type="submission" date="2015-09" db="EMBL/GenBank/DDBJ databases">
        <title>Host preference determinants of Valsa canker pathogens revealed by comparative genomics.</title>
        <authorList>
            <person name="Yin Z."/>
            <person name="Huang L."/>
        </authorList>
    </citation>
    <scope>NUCLEOTIDE SEQUENCE [LARGE SCALE GENOMIC DNA]</scope>
    <source>
        <strain evidence="2 3">YSFL</strain>
    </source>
</reference>
<keyword evidence="1" id="KW-1133">Transmembrane helix</keyword>
<evidence type="ECO:0000256" key="1">
    <source>
        <dbReference type="SAM" id="Phobius"/>
    </source>
</evidence>
<keyword evidence="3" id="KW-1185">Reference proteome</keyword>
<gene>
    <name evidence="2" type="ORF">VSDG_06601</name>
</gene>
<dbReference type="AlphaFoldDB" id="A0A423VNV4"/>
<proteinExistence type="predicted"/>